<evidence type="ECO:0000256" key="5">
    <source>
        <dbReference type="ARBA" id="ARBA00047317"/>
    </source>
</evidence>
<protein>
    <recommendedName>
        <fullName evidence="6">Molybdopterin molybdenumtransferase</fullName>
        <ecNumber evidence="6">2.10.1.1</ecNumber>
    </recommendedName>
</protein>
<dbReference type="InterPro" id="IPR038987">
    <property type="entry name" value="MoeA-like"/>
</dbReference>
<keyword evidence="6" id="KW-0500">Molybdenum</keyword>
<evidence type="ECO:0000256" key="1">
    <source>
        <dbReference type="ARBA" id="ARBA00002901"/>
    </source>
</evidence>
<dbReference type="EC" id="2.10.1.1" evidence="6"/>
<organism evidence="8 9">
    <name type="scientific">Cyclobacterium xiamenense</name>
    <dbReference type="NCBI Taxonomy" id="1297121"/>
    <lineage>
        <taxon>Bacteria</taxon>
        <taxon>Pseudomonadati</taxon>
        <taxon>Bacteroidota</taxon>
        <taxon>Cytophagia</taxon>
        <taxon>Cytophagales</taxon>
        <taxon>Cyclobacteriaceae</taxon>
        <taxon>Cyclobacterium</taxon>
    </lineage>
</organism>
<dbReference type="NCBIfam" id="TIGR00177">
    <property type="entry name" value="molyb_syn"/>
    <property type="match status" value="1"/>
</dbReference>
<keyword evidence="9" id="KW-1185">Reference proteome</keyword>
<comment type="catalytic activity">
    <reaction evidence="5">
        <text>adenylyl-molybdopterin + molybdate = Mo-molybdopterin + AMP + H(+)</text>
        <dbReference type="Rhea" id="RHEA:35047"/>
        <dbReference type="ChEBI" id="CHEBI:15378"/>
        <dbReference type="ChEBI" id="CHEBI:36264"/>
        <dbReference type="ChEBI" id="CHEBI:62727"/>
        <dbReference type="ChEBI" id="CHEBI:71302"/>
        <dbReference type="ChEBI" id="CHEBI:456215"/>
        <dbReference type="EC" id="2.10.1.1"/>
    </reaction>
</comment>
<comment type="function">
    <text evidence="1 6">Catalyzes the insertion of molybdate into adenylated molybdopterin with the concomitant release of AMP.</text>
</comment>
<evidence type="ECO:0000256" key="4">
    <source>
        <dbReference type="ARBA" id="ARBA00023150"/>
    </source>
</evidence>
<dbReference type="OrthoDB" id="9804758at2"/>
<keyword evidence="6" id="KW-0479">Metal-binding</keyword>
<dbReference type="AlphaFoldDB" id="A0A1H6UIP7"/>
<dbReference type="PANTHER" id="PTHR10192:SF5">
    <property type="entry name" value="GEPHYRIN"/>
    <property type="match status" value="1"/>
</dbReference>
<dbReference type="EMBL" id="FNZH01000001">
    <property type="protein sequence ID" value="SEI92149.1"/>
    <property type="molecule type" value="Genomic_DNA"/>
</dbReference>
<dbReference type="PANTHER" id="PTHR10192">
    <property type="entry name" value="MOLYBDOPTERIN BIOSYNTHESIS PROTEIN"/>
    <property type="match status" value="1"/>
</dbReference>
<dbReference type="GO" id="GO:0006777">
    <property type="term" value="P:Mo-molybdopterin cofactor biosynthetic process"/>
    <property type="evidence" value="ECO:0007669"/>
    <property type="project" value="UniProtKB-UniRule"/>
</dbReference>
<proteinExistence type="inferred from homology"/>
<dbReference type="Pfam" id="PF03454">
    <property type="entry name" value="MoeA_C"/>
    <property type="match status" value="1"/>
</dbReference>
<evidence type="ECO:0000313" key="8">
    <source>
        <dbReference type="EMBL" id="SEI92149.1"/>
    </source>
</evidence>
<keyword evidence="6" id="KW-0808">Transferase</keyword>
<dbReference type="SUPFAM" id="SSF63867">
    <property type="entry name" value="MoeA C-terminal domain-like"/>
    <property type="match status" value="1"/>
</dbReference>
<evidence type="ECO:0000256" key="3">
    <source>
        <dbReference type="ARBA" id="ARBA00010763"/>
    </source>
</evidence>
<keyword evidence="4 6" id="KW-0501">Molybdenum cofactor biosynthesis</keyword>
<dbReference type="SUPFAM" id="SSF53218">
    <property type="entry name" value="Molybdenum cofactor biosynthesis proteins"/>
    <property type="match status" value="1"/>
</dbReference>
<accession>A0A1H6UIP7</accession>
<dbReference type="InterPro" id="IPR036135">
    <property type="entry name" value="MoeA_linker/N_sf"/>
</dbReference>
<dbReference type="SUPFAM" id="SSF63882">
    <property type="entry name" value="MoeA N-terminal region -like"/>
    <property type="match status" value="1"/>
</dbReference>
<dbReference type="STRING" id="1416801.SAMN05192553_101857"/>
<dbReference type="Gene3D" id="3.40.980.10">
    <property type="entry name" value="MoaB/Mog-like domain"/>
    <property type="match status" value="1"/>
</dbReference>
<dbReference type="InterPro" id="IPR005110">
    <property type="entry name" value="MoeA_linker/N"/>
</dbReference>
<sequence>MISVHEAKEILSTNPLSLPDTSLPFQKSLHHTLATDVFADRDAPPFHRVTMDGIAIQAASLKANKRYPIEGIQAAGQPQRSLSNSNHCLEVMTGAMLPKNTDCVIPYEKIRLLDGMAEVDSAQYSPYQNVHLQGTDAKKGDRILEKGNWIHAGKLSVLASLGHAQVSVRQLPRVLVCATGDELVPVEQPPLPHQIRSSNVYMLESALKDLGINAKTAHLADERQELKEGIEKALKEYQVLLFSGAVSKGKFDFLPEVFRELGVDTLIHGVNQKPGKPFLFGRKGDCFVFGFPGNPASTLVCFHTYFKTWLSNSLQRDTETPSAILADEVVFNRPVTYHLLVKTTIREGKIWAVPIKNSGSGDWVHLSEADAFLSLPADATVFKKNEVFPITYFHKDNF</sequence>
<evidence type="ECO:0000259" key="7">
    <source>
        <dbReference type="SMART" id="SM00852"/>
    </source>
</evidence>
<dbReference type="SMART" id="SM00852">
    <property type="entry name" value="MoCF_biosynth"/>
    <property type="match status" value="1"/>
</dbReference>
<dbReference type="InterPro" id="IPR001453">
    <property type="entry name" value="MoaB/Mog_dom"/>
</dbReference>
<dbReference type="CDD" id="cd00887">
    <property type="entry name" value="MoeA"/>
    <property type="match status" value="1"/>
</dbReference>
<dbReference type="Proteomes" id="UP000199403">
    <property type="component" value="Unassembled WGS sequence"/>
</dbReference>
<dbReference type="Gene3D" id="2.170.190.11">
    <property type="entry name" value="Molybdopterin biosynthesis moea protein, domain 3"/>
    <property type="match status" value="1"/>
</dbReference>
<dbReference type="Gene3D" id="2.40.340.10">
    <property type="entry name" value="MoeA, C-terminal, domain IV"/>
    <property type="match status" value="1"/>
</dbReference>
<dbReference type="Pfam" id="PF00994">
    <property type="entry name" value="MoCF_biosynth"/>
    <property type="match status" value="1"/>
</dbReference>
<dbReference type="InterPro" id="IPR005111">
    <property type="entry name" value="MoeA_C_domain_IV"/>
</dbReference>
<comment type="similarity">
    <text evidence="3 6">Belongs to the MoeA family.</text>
</comment>
<dbReference type="GO" id="GO:0005829">
    <property type="term" value="C:cytosol"/>
    <property type="evidence" value="ECO:0007669"/>
    <property type="project" value="TreeGrafter"/>
</dbReference>
<feature type="domain" description="MoaB/Mog" evidence="7">
    <location>
        <begin position="175"/>
        <end position="313"/>
    </location>
</feature>
<dbReference type="GO" id="GO:0061599">
    <property type="term" value="F:molybdopterin molybdotransferase activity"/>
    <property type="evidence" value="ECO:0007669"/>
    <property type="project" value="UniProtKB-UniRule"/>
</dbReference>
<gene>
    <name evidence="8" type="ORF">SAMN05192553_101857</name>
</gene>
<dbReference type="InterPro" id="IPR036688">
    <property type="entry name" value="MoeA_C_domain_IV_sf"/>
</dbReference>
<dbReference type="UniPathway" id="UPA00344"/>
<comment type="cofactor">
    <cofactor evidence="6">
        <name>Mg(2+)</name>
        <dbReference type="ChEBI" id="CHEBI:18420"/>
    </cofactor>
</comment>
<keyword evidence="6" id="KW-0460">Magnesium</keyword>
<name>A0A1H6UIP7_9BACT</name>
<dbReference type="GO" id="GO:0046872">
    <property type="term" value="F:metal ion binding"/>
    <property type="evidence" value="ECO:0007669"/>
    <property type="project" value="UniProtKB-UniRule"/>
</dbReference>
<evidence type="ECO:0000256" key="6">
    <source>
        <dbReference type="RuleBase" id="RU365090"/>
    </source>
</evidence>
<dbReference type="Gene3D" id="3.90.105.10">
    <property type="entry name" value="Molybdopterin biosynthesis moea protein, domain 2"/>
    <property type="match status" value="1"/>
</dbReference>
<comment type="pathway">
    <text evidence="2 6">Cofactor biosynthesis; molybdopterin biosynthesis.</text>
</comment>
<evidence type="ECO:0000256" key="2">
    <source>
        <dbReference type="ARBA" id="ARBA00005046"/>
    </source>
</evidence>
<dbReference type="RefSeq" id="WP_092169817.1">
    <property type="nucleotide sequence ID" value="NZ_FNZH01000001.1"/>
</dbReference>
<reference evidence="9" key="1">
    <citation type="submission" date="2016-10" db="EMBL/GenBank/DDBJ databases">
        <authorList>
            <person name="Varghese N."/>
            <person name="Submissions S."/>
        </authorList>
    </citation>
    <scope>NUCLEOTIDE SEQUENCE [LARGE SCALE GENOMIC DNA]</scope>
    <source>
        <strain evidence="9">IBRC-M 10761</strain>
    </source>
</reference>
<dbReference type="InterPro" id="IPR036425">
    <property type="entry name" value="MoaB/Mog-like_dom_sf"/>
</dbReference>
<dbReference type="Pfam" id="PF03453">
    <property type="entry name" value="MoeA_N"/>
    <property type="match status" value="1"/>
</dbReference>
<evidence type="ECO:0000313" key="9">
    <source>
        <dbReference type="Proteomes" id="UP000199403"/>
    </source>
</evidence>